<dbReference type="GO" id="GO:0005829">
    <property type="term" value="C:cytosol"/>
    <property type="evidence" value="ECO:0007669"/>
    <property type="project" value="TreeGrafter"/>
</dbReference>
<keyword evidence="3" id="KW-0804">Transcription</keyword>
<evidence type="ECO:0000313" key="7">
    <source>
        <dbReference type="Proteomes" id="UP000231655"/>
    </source>
</evidence>
<dbReference type="SUPFAM" id="SSF46689">
    <property type="entry name" value="Homeodomain-like"/>
    <property type="match status" value="1"/>
</dbReference>
<evidence type="ECO:0000256" key="2">
    <source>
        <dbReference type="ARBA" id="ARBA00023125"/>
    </source>
</evidence>
<dbReference type="Proteomes" id="UP000231655">
    <property type="component" value="Unassembled WGS sequence"/>
</dbReference>
<dbReference type="AlphaFoldDB" id="A0A285IJY8"/>
<evidence type="ECO:0000256" key="3">
    <source>
        <dbReference type="ARBA" id="ARBA00023163"/>
    </source>
</evidence>
<dbReference type="EMBL" id="PGTD01000016">
    <property type="protein sequence ID" value="PJE28775.1"/>
    <property type="molecule type" value="Genomic_DNA"/>
</dbReference>
<sequence length="346" mass="37805">MPNLAEKKVSFMSHVRKYPVRASIRQACALLHLSEGRVLSRAGLSADFFNGPEELVDVRGFFRLWHAIESEAESLEVLFLAGMEAARGPFNPALLAFSCSPDIKTGIERIALFKPIVGPFRLDSSLAGGRLSVVCRSSLSAMPLPPTLAALEAVFLVSCARVFTGKPVMPLEVAVPDPTLYSEVIRNQLGVTPRRGAGCTVVFSEQDALRPLISEDTAFWGLVQAELHSRLNAEQARAEEPALSERLRDVLVDMLPGGQVSVAQAAARLGLSERSLQRRLKAEGTSFQSQLDRVRSDLARAYLARGDMGAEEISYLLAYRDPNSFYRAFQGWTGMTPAQARGELAE</sequence>
<protein>
    <submittedName>
        <fullName evidence="5">AraC family transcriptional regulator</fullName>
    </submittedName>
    <submittedName>
        <fullName evidence="6">Transcriptional regulator, AraC family</fullName>
    </submittedName>
</protein>
<proteinExistence type="predicted"/>
<dbReference type="OrthoDB" id="9805730at2"/>
<organism evidence="6 7">
    <name type="scientific">Pseudooceanicola antarcticus</name>
    <dbReference type="NCBI Taxonomy" id="1247613"/>
    <lineage>
        <taxon>Bacteria</taxon>
        <taxon>Pseudomonadati</taxon>
        <taxon>Pseudomonadota</taxon>
        <taxon>Alphaproteobacteria</taxon>
        <taxon>Rhodobacterales</taxon>
        <taxon>Paracoccaceae</taxon>
        <taxon>Pseudooceanicola</taxon>
    </lineage>
</organism>
<evidence type="ECO:0000259" key="4">
    <source>
        <dbReference type="PROSITE" id="PS01124"/>
    </source>
</evidence>
<dbReference type="Proteomes" id="UP000231702">
    <property type="component" value="Unassembled WGS sequence"/>
</dbReference>
<dbReference type="GO" id="GO:0003700">
    <property type="term" value="F:DNA-binding transcription factor activity"/>
    <property type="evidence" value="ECO:0007669"/>
    <property type="project" value="InterPro"/>
</dbReference>
<dbReference type="Pfam" id="PF12625">
    <property type="entry name" value="Arabinose_bd"/>
    <property type="match status" value="1"/>
</dbReference>
<dbReference type="SMART" id="SM00342">
    <property type="entry name" value="HTH_ARAC"/>
    <property type="match status" value="1"/>
</dbReference>
<dbReference type="PANTHER" id="PTHR47894:SF1">
    <property type="entry name" value="HTH-TYPE TRANSCRIPTIONAL REGULATOR VQSM"/>
    <property type="match status" value="1"/>
</dbReference>
<reference evidence="6 7" key="1">
    <citation type="submission" date="2017-09" db="EMBL/GenBank/DDBJ databases">
        <authorList>
            <person name="Ehlers B."/>
            <person name="Leendertz F.H."/>
        </authorList>
    </citation>
    <scope>NUCLEOTIDE SEQUENCE [LARGE SCALE GENOMIC DNA]</scope>
    <source>
        <strain evidence="6 7">CGMCC 1.12662</strain>
    </source>
</reference>
<evidence type="ECO:0000313" key="5">
    <source>
        <dbReference type="EMBL" id="PJE28775.1"/>
    </source>
</evidence>
<reference evidence="5 8" key="2">
    <citation type="journal article" date="2018" name="Int. J. Syst. Evol. Microbiol.">
        <title>Pseudooceanicola lipolyticus sp. nov., a marine alphaproteobacterium, reclassification of Oceanicola flagellatus as Pseudooceanicola flagellatus comb. nov. and emended description of the genus Pseudooceanicola.</title>
        <authorList>
            <person name="Huang M.-M."/>
            <person name="Guo L.-L."/>
            <person name="Wu Y.-H."/>
            <person name="Lai Q.-L."/>
            <person name="Shao Z.-Z."/>
            <person name="Wang C.-S."/>
            <person name="Wu M."/>
            <person name="Xu X.-W."/>
        </authorList>
    </citation>
    <scope>NUCLEOTIDE SEQUENCE [LARGE SCALE GENOMIC DNA]</scope>
    <source>
        <strain evidence="5 8">Ar-45</strain>
    </source>
</reference>
<dbReference type="EMBL" id="OBEA01000002">
    <property type="protein sequence ID" value="SNY48282.1"/>
    <property type="molecule type" value="Genomic_DNA"/>
</dbReference>
<name>A0A285IJY8_9RHOB</name>
<dbReference type="PROSITE" id="PS01124">
    <property type="entry name" value="HTH_ARAC_FAMILY_2"/>
    <property type="match status" value="1"/>
</dbReference>
<dbReference type="InterPro" id="IPR009057">
    <property type="entry name" value="Homeodomain-like_sf"/>
</dbReference>
<gene>
    <name evidence="5" type="ORF">CVM39_09910</name>
    <name evidence="6" type="ORF">SAMN06297129_1387</name>
</gene>
<evidence type="ECO:0000313" key="8">
    <source>
        <dbReference type="Proteomes" id="UP000231702"/>
    </source>
</evidence>
<dbReference type="Pfam" id="PF12833">
    <property type="entry name" value="HTH_18"/>
    <property type="match status" value="1"/>
</dbReference>
<dbReference type="GO" id="GO:0000976">
    <property type="term" value="F:transcription cis-regulatory region binding"/>
    <property type="evidence" value="ECO:0007669"/>
    <property type="project" value="TreeGrafter"/>
</dbReference>
<keyword evidence="2" id="KW-0238">DNA-binding</keyword>
<evidence type="ECO:0000313" key="6">
    <source>
        <dbReference type="EMBL" id="SNY48282.1"/>
    </source>
</evidence>
<dbReference type="Gene3D" id="1.10.10.60">
    <property type="entry name" value="Homeodomain-like"/>
    <property type="match status" value="1"/>
</dbReference>
<evidence type="ECO:0000256" key="1">
    <source>
        <dbReference type="ARBA" id="ARBA00023015"/>
    </source>
</evidence>
<dbReference type="InterPro" id="IPR032687">
    <property type="entry name" value="AraC-type_N"/>
</dbReference>
<feature type="domain" description="HTH araC/xylS-type" evidence="4">
    <location>
        <begin position="245"/>
        <end position="343"/>
    </location>
</feature>
<dbReference type="InterPro" id="IPR018060">
    <property type="entry name" value="HTH_AraC"/>
</dbReference>
<dbReference type="PANTHER" id="PTHR47894">
    <property type="entry name" value="HTH-TYPE TRANSCRIPTIONAL REGULATOR GADX"/>
    <property type="match status" value="1"/>
</dbReference>
<keyword evidence="1" id="KW-0805">Transcription regulation</keyword>
<keyword evidence="8" id="KW-1185">Reference proteome</keyword>
<accession>A0A285IJY8</accession>